<reference evidence="1" key="1">
    <citation type="submission" date="2014-05" db="EMBL/GenBank/DDBJ databases">
        <authorList>
            <person name="Pacey E."/>
            <person name="Bowman C.A."/>
            <person name="Russell D.A."/>
            <person name="Pope W.H."/>
            <person name="Jacobs-Sera D."/>
            <person name="Hendrix R.W."/>
            <person name="Hatfull G.F."/>
        </authorList>
    </citation>
    <scope>NUCLEOTIDE SEQUENCE [LARGE SCALE GENOMIC DNA]</scope>
</reference>
<evidence type="ECO:0000313" key="2">
    <source>
        <dbReference type="Proteomes" id="UP000028668"/>
    </source>
</evidence>
<organism evidence="1 2">
    <name type="scientific">Mycobacterium phage YungJamal</name>
    <dbReference type="NCBI Taxonomy" id="1505226"/>
    <lineage>
        <taxon>Viruses</taxon>
        <taxon>Duplodnaviria</taxon>
        <taxon>Heunggongvirae</taxon>
        <taxon>Uroviricota</taxon>
        <taxon>Caudoviricetes</taxon>
        <taxon>Corndogvirus</taxon>
        <taxon>Mycobacterium phage Corndog</taxon>
    </lineage>
</organism>
<dbReference type="Proteomes" id="UP000028668">
    <property type="component" value="Segment"/>
</dbReference>
<sequence length="156" mass="16877">MTTPVRKPNTGIAELAIHHLMRGQRVLYVGLAVRDMLRDIAETMSPNLLEKVYLSRGDEAIETSTGGRINFCSPRQSGLRGRTADVLILDGVSDAVAELAMPCVAGSDIGHVHRYPPKGCAAQWCDSAELDDCRCTMAEGHPGRHKCSCGSRKADD</sequence>
<protein>
    <submittedName>
        <fullName evidence="1">Uncharacterized protein</fullName>
    </submittedName>
</protein>
<name>A0A076G8E0_BPMCO</name>
<gene>
    <name evidence="1" type="primary">5</name>
    <name evidence="1" type="ORF">PBI_YUNGJAMAL_5</name>
</gene>
<accession>A0A076G8E0</accession>
<evidence type="ECO:0000313" key="1">
    <source>
        <dbReference type="EMBL" id="AII28244.1"/>
    </source>
</evidence>
<dbReference type="EMBL" id="KJ829260">
    <property type="protein sequence ID" value="AII28244.1"/>
    <property type="molecule type" value="Genomic_DNA"/>
</dbReference>
<proteinExistence type="predicted"/>